<keyword evidence="2" id="KW-0472">Membrane</keyword>
<organism>
    <name type="scientific">Ixodes scapularis</name>
    <name type="common">Black-legged tick</name>
    <name type="synonym">Deer tick</name>
    <dbReference type="NCBI Taxonomy" id="6945"/>
    <lineage>
        <taxon>Eukaryota</taxon>
        <taxon>Metazoa</taxon>
        <taxon>Ecdysozoa</taxon>
        <taxon>Arthropoda</taxon>
        <taxon>Chelicerata</taxon>
        <taxon>Arachnida</taxon>
        <taxon>Acari</taxon>
        <taxon>Parasitiformes</taxon>
        <taxon>Ixodida</taxon>
        <taxon>Ixodoidea</taxon>
        <taxon>Ixodidae</taxon>
        <taxon>Ixodinae</taxon>
        <taxon>Ixodes</taxon>
    </lineage>
</organism>
<dbReference type="VEuPathDB" id="VectorBase:ISCW004354"/>
<feature type="region of interest" description="Disordered" evidence="1">
    <location>
        <begin position="1"/>
        <end position="25"/>
    </location>
</feature>
<proteinExistence type="predicted"/>
<reference evidence="4" key="2">
    <citation type="submission" date="2020-05" db="UniProtKB">
        <authorList>
            <consortium name="EnsemblMetazoa"/>
        </authorList>
    </citation>
    <scope>IDENTIFICATION</scope>
    <source>
        <strain evidence="4">wikel</strain>
    </source>
</reference>
<gene>
    <name evidence="3" type="ORF">IscW_ISCW004354</name>
</gene>
<keyword evidence="2" id="KW-0812">Transmembrane</keyword>
<accession>B7PH71</accession>
<feature type="region of interest" description="Disordered" evidence="1">
    <location>
        <begin position="87"/>
        <end position="111"/>
    </location>
</feature>
<evidence type="ECO:0000313" key="4">
    <source>
        <dbReference type="EnsemblMetazoa" id="ISCW004354-PA"/>
    </source>
</evidence>
<protein>
    <submittedName>
        <fullName evidence="3 4">Uncharacterized protein</fullName>
    </submittedName>
</protein>
<reference evidence="3 5" key="1">
    <citation type="submission" date="2008-03" db="EMBL/GenBank/DDBJ databases">
        <title>Annotation of Ixodes scapularis.</title>
        <authorList>
            <consortium name="Ixodes scapularis Genome Project Consortium"/>
            <person name="Caler E."/>
            <person name="Hannick L.I."/>
            <person name="Bidwell S."/>
            <person name="Joardar V."/>
            <person name="Thiagarajan M."/>
            <person name="Amedeo P."/>
            <person name="Galinsky K.J."/>
            <person name="Schobel S."/>
            <person name="Inman J."/>
            <person name="Hostetler J."/>
            <person name="Miller J."/>
            <person name="Hammond M."/>
            <person name="Megy K."/>
            <person name="Lawson D."/>
            <person name="Kodira C."/>
            <person name="Sutton G."/>
            <person name="Meyer J."/>
            <person name="Hill C.A."/>
            <person name="Birren B."/>
            <person name="Nene V."/>
            <person name="Collins F."/>
            <person name="Alarcon-Chaidez F."/>
            <person name="Wikel S."/>
            <person name="Strausberg R."/>
        </authorList>
    </citation>
    <scope>NUCLEOTIDE SEQUENCE [LARGE SCALE GENOMIC DNA]</scope>
    <source>
        <strain evidence="5">Wikel</strain>
        <strain evidence="3">Wikel colony</strain>
    </source>
</reference>
<dbReference type="HOGENOM" id="CLU_2161117_0_0_1"/>
<keyword evidence="2" id="KW-1133">Transmembrane helix</keyword>
<dbReference type="EnsemblMetazoa" id="ISCW004354-RA">
    <property type="protein sequence ID" value="ISCW004354-PA"/>
    <property type="gene ID" value="ISCW004354"/>
</dbReference>
<name>B7PH71_IXOSC</name>
<dbReference type="InParanoid" id="B7PH71"/>
<sequence length="111" mass="12657">MATSKHVKFNDLPPTQDTDTHASDRSHDLSDFELCACPASEPCETFLLVRLIIIIIIIIITIIKWIISCPLVLIQKGLFCSLANKNRKKTKKQFSPTGHFTGQPFRKLEYR</sequence>
<feature type="transmembrane region" description="Helical" evidence="2">
    <location>
        <begin position="47"/>
        <end position="67"/>
    </location>
</feature>
<keyword evidence="5" id="KW-1185">Reference proteome</keyword>
<evidence type="ECO:0000313" key="5">
    <source>
        <dbReference type="Proteomes" id="UP000001555"/>
    </source>
</evidence>
<evidence type="ECO:0000256" key="1">
    <source>
        <dbReference type="SAM" id="MobiDB-lite"/>
    </source>
</evidence>
<dbReference type="PaxDb" id="6945-B7PH71"/>
<dbReference type="VEuPathDB" id="VectorBase:ISCI004354"/>
<evidence type="ECO:0000313" key="3">
    <source>
        <dbReference type="EMBL" id="EEC05943.1"/>
    </source>
</evidence>
<dbReference type="AlphaFoldDB" id="B7PH71"/>
<dbReference type="Proteomes" id="UP000001555">
    <property type="component" value="Unassembled WGS sequence"/>
</dbReference>
<dbReference type="EMBL" id="DS711462">
    <property type="protein sequence ID" value="EEC05943.1"/>
    <property type="molecule type" value="Genomic_DNA"/>
</dbReference>
<dbReference type="EMBL" id="ABJB010285301">
    <property type="status" value="NOT_ANNOTATED_CDS"/>
    <property type="molecule type" value="Genomic_DNA"/>
</dbReference>
<evidence type="ECO:0000256" key="2">
    <source>
        <dbReference type="SAM" id="Phobius"/>
    </source>
</evidence>